<feature type="signal peptide" evidence="11">
    <location>
        <begin position="1"/>
        <end position="37"/>
    </location>
</feature>
<name>A0A2U0SCJ7_9SPHN</name>
<dbReference type="Gene3D" id="2.170.130.10">
    <property type="entry name" value="TonB-dependent receptor, plug domain"/>
    <property type="match status" value="1"/>
</dbReference>
<dbReference type="Proteomes" id="UP000245890">
    <property type="component" value="Unassembled WGS sequence"/>
</dbReference>
<evidence type="ECO:0000259" key="12">
    <source>
        <dbReference type="Pfam" id="PF00593"/>
    </source>
</evidence>
<keyword evidence="5 9" id="KW-0812">Transmembrane</keyword>
<dbReference type="NCBIfam" id="TIGR01785">
    <property type="entry name" value="TonB-hemin"/>
    <property type="match status" value="1"/>
</dbReference>
<evidence type="ECO:0000256" key="11">
    <source>
        <dbReference type="SAM" id="SignalP"/>
    </source>
</evidence>
<evidence type="ECO:0000256" key="8">
    <source>
        <dbReference type="ARBA" id="ARBA00023237"/>
    </source>
</evidence>
<reference evidence="14 15" key="1">
    <citation type="submission" date="2018-05" db="EMBL/GenBank/DDBJ databases">
        <title>Description of Sphingomonas pokkalii sp nov, isolated from the rhizosphere of saline tolerant pokkali rice and its draft genome analysis.</title>
        <authorList>
            <person name="Menon R."/>
            <person name="Kumari S."/>
            <person name="Rameshkumar N."/>
        </authorList>
    </citation>
    <scope>NUCLEOTIDE SEQUENCE [LARGE SCALE GENOMIC DNA]</scope>
    <source>
        <strain evidence="14 15">L3B27</strain>
    </source>
</reference>
<evidence type="ECO:0000256" key="7">
    <source>
        <dbReference type="ARBA" id="ARBA00023136"/>
    </source>
</evidence>
<dbReference type="Gene3D" id="2.40.170.20">
    <property type="entry name" value="TonB-dependent receptor, beta-barrel domain"/>
    <property type="match status" value="1"/>
</dbReference>
<evidence type="ECO:0000313" key="14">
    <source>
        <dbReference type="EMBL" id="PVX29014.1"/>
    </source>
</evidence>
<dbReference type="GO" id="GO:0009279">
    <property type="term" value="C:cell outer membrane"/>
    <property type="evidence" value="ECO:0007669"/>
    <property type="project" value="UniProtKB-SubCell"/>
</dbReference>
<keyword evidence="8 9" id="KW-0998">Cell outer membrane</keyword>
<evidence type="ECO:0008006" key="16">
    <source>
        <dbReference type="Google" id="ProtNLM"/>
    </source>
</evidence>
<feature type="domain" description="TonB-dependent receptor-like beta-barrel" evidence="12">
    <location>
        <begin position="259"/>
        <end position="653"/>
    </location>
</feature>
<comment type="similarity">
    <text evidence="2 9 10">Belongs to the TonB-dependent receptor family.</text>
</comment>
<evidence type="ECO:0000256" key="1">
    <source>
        <dbReference type="ARBA" id="ARBA00004571"/>
    </source>
</evidence>
<dbReference type="PANTHER" id="PTHR30069">
    <property type="entry name" value="TONB-DEPENDENT OUTER MEMBRANE RECEPTOR"/>
    <property type="match status" value="1"/>
</dbReference>
<keyword evidence="15" id="KW-1185">Reference proteome</keyword>
<dbReference type="PANTHER" id="PTHR30069:SF41">
    <property type="entry name" value="HEME_HEMOPEXIN UTILIZATION PROTEIN C"/>
    <property type="match status" value="1"/>
</dbReference>
<dbReference type="InterPro" id="IPR037066">
    <property type="entry name" value="Plug_dom_sf"/>
</dbReference>
<evidence type="ECO:0000259" key="13">
    <source>
        <dbReference type="Pfam" id="PF07715"/>
    </source>
</evidence>
<keyword evidence="4 9" id="KW-1134">Transmembrane beta strand</keyword>
<dbReference type="EMBL" id="QENQ01000001">
    <property type="protein sequence ID" value="PVX29014.1"/>
    <property type="molecule type" value="Genomic_DNA"/>
</dbReference>
<gene>
    <name evidence="14" type="ORF">DD559_06425</name>
</gene>
<feature type="domain" description="TonB-dependent receptor plug" evidence="13">
    <location>
        <begin position="57"/>
        <end position="161"/>
    </location>
</feature>
<dbReference type="InterPro" id="IPR011276">
    <property type="entry name" value="TonB_haem/Hb_rcpt"/>
</dbReference>
<dbReference type="InterPro" id="IPR012910">
    <property type="entry name" value="Plug_dom"/>
</dbReference>
<keyword evidence="7 9" id="KW-0472">Membrane</keyword>
<dbReference type="Pfam" id="PF07715">
    <property type="entry name" value="Plug"/>
    <property type="match status" value="1"/>
</dbReference>
<comment type="subcellular location">
    <subcellularLocation>
        <location evidence="1 9">Cell outer membrane</location>
        <topology evidence="1 9">Multi-pass membrane protein</topology>
    </subcellularLocation>
</comment>
<evidence type="ECO:0000256" key="5">
    <source>
        <dbReference type="ARBA" id="ARBA00022692"/>
    </source>
</evidence>
<dbReference type="InterPro" id="IPR000531">
    <property type="entry name" value="Beta-barrel_TonB"/>
</dbReference>
<protein>
    <recommendedName>
        <fullName evidence="16">TonB-dependent receptor</fullName>
    </recommendedName>
</protein>
<accession>A0A2U0SCJ7</accession>
<dbReference type="PROSITE" id="PS52016">
    <property type="entry name" value="TONB_DEPENDENT_REC_3"/>
    <property type="match status" value="1"/>
</dbReference>
<dbReference type="OrthoDB" id="9764669at2"/>
<evidence type="ECO:0000256" key="3">
    <source>
        <dbReference type="ARBA" id="ARBA00022448"/>
    </source>
</evidence>
<evidence type="ECO:0000256" key="2">
    <source>
        <dbReference type="ARBA" id="ARBA00009810"/>
    </source>
</evidence>
<evidence type="ECO:0000256" key="10">
    <source>
        <dbReference type="RuleBase" id="RU003357"/>
    </source>
</evidence>
<dbReference type="SUPFAM" id="SSF56935">
    <property type="entry name" value="Porins"/>
    <property type="match status" value="1"/>
</dbReference>
<keyword evidence="6 10" id="KW-0798">TonB box</keyword>
<dbReference type="GO" id="GO:0015232">
    <property type="term" value="F:heme transmembrane transporter activity"/>
    <property type="evidence" value="ECO:0007669"/>
    <property type="project" value="InterPro"/>
</dbReference>
<dbReference type="InterPro" id="IPR039426">
    <property type="entry name" value="TonB-dep_rcpt-like"/>
</dbReference>
<sequence>MGADTEQRTYSKRGNISLLKTSLIPVAALFASTSVLAQTTPAPDDIVVVATRVPEKLADTAAPVSVVTAAQLEGRQALSVFDALRLQPGLNVGGGPRQQGETPSIRGFTGRQIIITVDGSRRNTTETLRTPLFIDPSFVRQIETLRGASSAVHGAGGLGGVLALETISAESQLAEGQTVGARALAEYASGAGAQRYAGQVYGRAGAIDALFAVASRDSGPIRQGGGVELRPEDSNSKTWLAKVGVDLGGGFRLQGSQHYFALDDFGPNNPQADAAFPYMQAHRSTQDESVVNLTGGDAAGKWSLKATLYRTALRVITYDNPDTTPALTGSNGLTRTTGGALQSTLRFDVGGIANTLTAGIDAYEERDRSTSAGVGNSVTPDGKQTVISGFAQNEVGLTPWLSLTPVLRWDQFKTSVDSGSSPDKTSDRVTFKGTAAVRPLAGLLAFASYGEAFRAPTVSELYQNYSVATGFSNFRPNPALRPESATEFNLGLAYARSGLFAGKDRLQLRGTWFRSNVSDLITSVTVGTYSNPFLGRRPILQYQNVSRARRNGVEAELGYGIGALDLSAAYSRVRSVDRDSGANLFSPPDKLNLGAGLRIAPIATVRWNTLVVWAQDYDSTVLRRRPAYSAHDAFVTLTPRHLPFRLDIGVTNLFDKRYALYRNSTVYPDTYEEGRSVRMTLSARY</sequence>
<dbReference type="GO" id="GO:0015344">
    <property type="term" value="F:siderophore uptake transmembrane transporter activity"/>
    <property type="evidence" value="ECO:0007669"/>
    <property type="project" value="TreeGrafter"/>
</dbReference>
<keyword evidence="11" id="KW-0732">Signal</keyword>
<dbReference type="GO" id="GO:0044718">
    <property type="term" value="P:siderophore transmembrane transport"/>
    <property type="evidence" value="ECO:0007669"/>
    <property type="project" value="TreeGrafter"/>
</dbReference>
<evidence type="ECO:0000256" key="4">
    <source>
        <dbReference type="ARBA" id="ARBA00022452"/>
    </source>
</evidence>
<evidence type="ECO:0000256" key="6">
    <source>
        <dbReference type="ARBA" id="ARBA00023077"/>
    </source>
</evidence>
<comment type="caution">
    <text evidence="14">The sequence shown here is derived from an EMBL/GenBank/DDBJ whole genome shotgun (WGS) entry which is preliminary data.</text>
</comment>
<keyword evidence="3 9" id="KW-0813">Transport</keyword>
<dbReference type="InterPro" id="IPR036942">
    <property type="entry name" value="Beta-barrel_TonB_sf"/>
</dbReference>
<proteinExistence type="inferred from homology"/>
<dbReference type="Pfam" id="PF00593">
    <property type="entry name" value="TonB_dep_Rec_b-barrel"/>
    <property type="match status" value="1"/>
</dbReference>
<evidence type="ECO:0000313" key="15">
    <source>
        <dbReference type="Proteomes" id="UP000245890"/>
    </source>
</evidence>
<organism evidence="14 15">
    <name type="scientific">Sphingomonas pokkalii</name>
    <dbReference type="NCBI Taxonomy" id="2175090"/>
    <lineage>
        <taxon>Bacteria</taxon>
        <taxon>Pseudomonadati</taxon>
        <taxon>Pseudomonadota</taxon>
        <taxon>Alphaproteobacteria</taxon>
        <taxon>Sphingomonadales</taxon>
        <taxon>Sphingomonadaceae</taxon>
        <taxon>Sphingomonas</taxon>
    </lineage>
</organism>
<feature type="chain" id="PRO_5015514830" description="TonB-dependent receptor" evidence="11">
    <location>
        <begin position="38"/>
        <end position="685"/>
    </location>
</feature>
<dbReference type="AlphaFoldDB" id="A0A2U0SCJ7"/>
<evidence type="ECO:0000256" key="9">
    <source>
        <dbReference type="PROSITE-ProRule" id="PRU01360"/>
    </source>
</evidence>